<dbReference type="OrthoDB" id="9806127at2"/>
<name>A0A0W0XTT3_9GAMM</name>
<dbReference type="GO" id="GO:0005524">
    <property type="term" value="F:ATP binding"/>
    <property type="evidence" value="ECO:0007669"/>
    <property type="project" value="UniProtKB-KW"/>
</dbReference>
<dbReference type="Gene3D" id="3.90.70.10">
    <property type="entry name" value="Cysteine proteinases"/>
    <property type="match status" value="1"/>
</dbReference>
<evidence type="ECO:0000259" key="11">
    <source>
        <dbReference type="PROSITE" id="PS50893"/>
    </source>
</evidence>
<evidence type="ECO:0000313" key="15">
    <source>
        <dbReference type="Proteomes" id="UP000054618"/>
    </source>
</evidence>
<evidence type="ECO:0000256" key="9">
    <source>
        <dbReference type="ARBA" id="ARBA00023136"/>
    </source>
</evidence>
<evidence type="ECO:0000256" key="7">
    <source>
        <dbReference type="ARBA" id="ARBA00022840"/>
    </source>
</evidence>
<feature type="domain" description="ABC transmembrane type-1" evidence="12">
    <location>
        <begin position="171"/>
        <end position="449"/>
    </location>
</feature>
<dbReference type="RefSeq" id="WP_058508324.1">
    <property type="nucleotide sequence ID" value="NZ_CAAAIK010000009.1"/>
</dbReference>
<evidence type="ECO:0000256" key="8">
    <source>
        <dbReference type="ARBA" id="ARBA00022989"/>
    </source>
</evidence>
<evidence type="ECO:0000256" key="10">
    <source>
        <dbReference type="SAM" id="Phobius"/>
    </source>
</evidence>
<dbReference type="SMART" id="SM00382">
    <property type="entry name" value="AAA"/>
    <property type="match status" value="1"/>
</dbReference>
<protein>
    <submittedName>
        <fullName evidence="14">Toxin secretion ATP binding protein</fullName>
    </submittedName>
</protein>
<dbReference type="Pfam" id="PF00005">
    <property type="entry name" value="ABC_tran"/>
    <property type="match status" value="1"/>
</dbReference>
<dbReference type="STRING" id="45073.Lqui_2237"/>
<keyword evidence="7" id="KW-0067">ATP-binding</keyword>
<dbReference type="EMBL" id="LNYS01000018">
    <property type="protein sequence ID" value="KTD47973.1"/>
    <property type="molecule type" value="Genomic_DNA"/>
</dbReference>
<dbReference type="InterPro" id="IPR039421">
    <property type="entry name" value="Type_1_exporter"/>
</dbReference>
<evidence type="ECO:0000256" key="6">
    <source>
        <dbReference type="ARBA" id="ARBA00022801"/>
    </source>
</evidence>
<keyword evidence="9 10" id="KW-0472">Membrane</keyword>
<feature type="transmembrane region" description="Helical" evidence="10">
    <location>
        <begin position="308"/>
        <end position="329"/>
    </location>
</feature>
<keyword evidence="4 10" id="KW-0812">Transmembrane</keyword>
<dbReference type="InterPro" id="IPR005074">
    <property type="entry name" value="Peptidase_C39"/>
</dbReference>
<dbReference type="GO" id="GO:0006508">
    <property type="term" value="P:proteolysis"/>
    <property type="evidence" value="ECO:0007669"/>
    <property type="project" value="InterPro"/>
</dbReference>
<proteinExistence type="predicted"/>
<dbReference type="CDD" id="cd18587">
    <property type="entry name" value="ABC_6TM_LapB_like"/>
    <property type="match status" value="1"/>
</dbReference>
<feature type="domain" description="Peptidase C39" evidence="13">
    <location>
        <begin position="14"/>
        <end position="135"/>
    </location>
</feature>
<dbReference type="InterPro" id="IPR036640">
    <property type="entry name" value="ABC1_TM_sf"/>
</dbReference>
<feature type="transmembrane region" description="Helical" evidence="10">
    <location>
        <begin position="391"/>
        <end position="412"/>
    </location>
</feature>
<evidence type="ECO:0000259" key="13">
    <source>
        <dbReference type="PROSITE" id="PS50990"/>
    </source>
</evidence>
<evidence type="ECO:0000256" key="4">
    <source>
        <dbReference type="ARBA" id="ARBA00022692"/>
    </source>
</evidence>
<evidence type="ECO:0000259" key="12">
    <source>
        <dbReference type="PROSITE" id="PS50929"/>
    </source>
</evidence>
<dbReference type="CDD" id="cd03245">
    <property type="entry name" value="ABCC_bacteriocin_exporters"/>
    <property type="match status" value="1"/>
</dbReference>
<dbReference type="Pfam" id="PF00664">
    <property type="entry name" value="ABC_membrane"/>
    <property type="match status" value="1"/>
</dbReference>
<comment type="caution">
    <text evidence="14">The sequence shown here is derived from an EMBL/GenBank/DDBJ whole genome shotgun (WGS) entry which is preliminary data.</text>
</comment>
<dbReference type="InterPro" id="IPR003439">
    <property type="entry name" value="ABC_transporter-like_ATP-bd"/>
</dbReference>
<evidence type="ECO:0000256" key="1">
    <source>
        <dbReference type="ARBA" id="ARBA00004651"/>
    </source>
</evidence>
<dbReference type="PANTHER" id="PTHR43394">
    <property type="entry name" value="ATP-DEPENDENT PERMEASE MDL1, MITOCHONDRIAL"/>
    <property type="match status" value="1"/>
</dbReference>
<keyword evidence="15" id="KW-1185">Reference proteome</keyword>
<dbReference type="InterPro" id="IPR011527">
    <property type="entry name" value="ABC1_TM_dom"/>
</dbReference>
<feature type="transmembrane region" description="Helical" evidence="10">
    <location>
        <begin position="171"/>
        <end position="193"/>
    </location>
</feature>
<comment type="subcellular location">
    <subcellularLocation>
        <location evidence="1">Cell membrane</location>
        <topology evidence="1">Multi-pass membrane protein</topology>
    </subcellularLocation>
</comment>
<dbReference type="GO" id="GO:0008233">
    <property type="term" value="F:peptidase activity"/>
    <property type="evidence" value="ECO:0007669"/>
    <property type="project" value="InterPro"/>
</dbReference>
<dbReference type="SUPFAM" id="SSF52540">
    <property type="entry name" value="P-loop containing nucleoside triphosphate hydrolases"/>
    <property type="match status" value="1"/>
</dbReference>
<dbReference type="Gene3D" id="1.20.1560.10">
    <property type="entry name" value="ABC transporter type 1, transmembrane domain"/>
    <property type="match status" value="1"/>
</dbReference>
<organism evidence="14 15">
    <name type="scientific">Legionella quinlivanii</name>
    <dbReference type="NCBI Taxonomy" id="45073"/>
    <lineage>
        <taxon>Bacteria</taxon>
        <taxon>Pseudomonadati</taxon>
        <taxon>Pseudomonadota</taxon>
        <taxon>Gammaproteobacteria</taxon>
        <taxon>Legionellales</taxon>
        <taxon>Legionellaceae</taxon>
        <taxon>Legionella</taxon>
    </lineage>
</organism>
<keyword evidence="5" id="KW-0547">Nucleotide-binding</keyword>
<evidence type="ECO:0000256" key="3">
    <source>
        <dbReference type="ARBA" id="ARBA00022475"/>
    </source>
</evidence>
<dbReference type="Proteomes" id="UP000054618">
    <property type="component" value="Unassembled WGS sequence"/>
</dbReference>
<dbReference type="NCBIfam" id="TIGR03375">
    <property type="entry name" value="type_I_sec_LssB"/>
    <property type="match status" value="1"/>
</dbReference>
<feature type="transmembrane region" description="Helical" evidence="10">
    <location>
        <begin position="205"/>
        <end position="222"/>
    </location>
</feature>
<dbReference type="GO" id="GO:0005886">
    <property type="term" value="C:plasma membrane"/>
    <property type="evidence" value="ECO:0007669"/>
    <property type="project" value="UniProtKB-SubCell"/>
</dbReference>
<dbReference type="SUPFAM" id="SSF90123">
    <property type="entry name" value="ABC transporter transmembrane region"/>
    <property type="match status" value="1"/>
</dbReference>
<dbReference type="PROSITE" id="PS50990">
    <property type="entry name" value="PEPTIDASE_C39"/>
    <property type="match status" value="1"/>
</dbReference>
<keyword evidence="8 10" id="KW-1133">Transmembrane helix</keyword>
<reference evidence="14 15" key="1">
    <citation type="submission" date="2015-11" db="EMBL/GenBank/DDBJ databases">
        <title>Genomic analysis of 38 Legionella species identifies large and diverse effector repertoires.</title>
        <authorList>
            <person name="Burstein D."/>
            <person name="Amaro F."/>
            <person name="Zusman T."/>
            <person name="Lifshitz Z."/>
            <person name="Cohen O."/>
            <person name="Gilbert J.A."/>
            <person name="Pupko T."/>
            <person name="Shuman H.A."/>
            <person name="Segal G."/>
        </authorList>
    </citation>
    <scope>NUCLEOTIDE SEQUENCE [LARGE SCALE GENOMIC DNA]</scope>
    <source>
        <strain evidence="14 15">CDC#1442-AUS-E</strain>
    </source>
</reference>
<dbReference type="InterPro" id="IPR017750">
    <property type="entry name" value="ATPase_T1SS"/>
</dbReference>
<dbReference type="FunFam" id="3.40.50.300:FF:000299">
    <property type="entry name" value="ABC transporter ATP-binding protein/permease"/>
    <property type="match status" value="1"/>
</dbReference>
<dbReference type="Gene3D" id="3.40.50.300">
    <property type="entry name" value="P-loop containing nucleotide triphosphate hydrolases"/>
    <property type="match status" value="1"/>
</dbReference>
<dbReference type="PANTHER" id="PTHR43394:SF1">
    <property type="entry name" value="ATP-BINDING CASSETTE SUB-FAMILY B MEMBER 10, MITOCHONDRIAL"/>
    <property type="match status" value="1"/>
</dbReference>
<dbReference type="GO" id="GO:0015421">
    <property type="term" value="F:ABC-type oligopeptide transporter activity"/>
    <property type="evidence" value="ECO:0007669"/>
    <property type="project" value="TreeGrafter"/>
</dbReference>
<evidence type="ECO:0000256" key="2">
    <source>
        <dbReference type="ARBA" id="ARBA00022448"/>
    </source>
</evidence>
<dbReference type="InterPro" id="IPR003593">
    <property type="entry name" value="AAA+_ATPase"/>
</dbReference>
<keyword evidence="2" id="KW-0813">Transport</keyword>
<feature type="domain" description="ABC transporter" evidence="11">
    <location>
        <begin position="483"/>
        <end position="719"/>
    </location>
</feature>
<dbReference type="PATRIC" id="fig|45073.5.peg.2363"/>
<feature type="transmembrane region" description="Helical" evidence="10">
    <location>
        <begin position="285"/>
        <end position="302"/>
    </location>
</feature>
<gene>
    <name evidence="14" type="ORF">Lqui_2237</name>
</gene>
<dbReference type="GO" id="GO:0016887">
    <property type="term" value="F:ATP hydrolysis activity"/>
    <property type="evidence" value="ECO:0007669"/>
    <property type="project" value="InterPro"/>
</dbReference>
<dbReference type="InterPro" id="IPR027417">
    <property type="entry name" value="P-loop_NTPase"/>
</dbReference>
<keyword evidence="6" id="KW-0378">Hydrolase</keyword>
<dbReference type="AlphaFoldDB" id="A0A0W0XTT3"/>
<dbReference type="PROSITE" id="PS50929">
    <property type="entry name" value="ABC_TM1F"/>
    <property type="match status" value="1"/>
</dbReference>
<keyword evidence="3" id="KW-1003">Cell membrane</keyword>
<dbReference type="PROSITE" id="PS50893">
    <property type="entry name" value="ABC_TRANSPORTER_2"/>
    <property type="match status" value="1"/>
</dbReference>
<evidence type="ECO:0000313" key="14">
    <source>
        <dbReference type="EMBL" id="KTD47973.1"/>
    </source>
</evidence>
<sequence>MTIFQKQSWSSIDKESLPPNDSLLSCLVLLSRYYQNPYSAQSLSARLPLKRNRLSPALFSRAAARASLNAELKETPISKISDESLPTVLLLKEDEACLLIHDAQGQRKIFKPEDSSQLFNVDDILPLYTGKAFLVQPEYKFTTRSEETTGKRSRNWFWKVLVKSWPLYSEVLVASLLINIFALVLPLFTMNVYDRVVPNHAIETMWVLAGGVGLVFLFDLLFKTLRAHFIDQASKRSDVELSASIFQQILGVNMKDRPKSVGALSNTVQSFEVFRDFITSGTMTVLVDLPFVAIFILVIYFIGGNLFLIPLIIVPIIFLVGFILQLPLVRLTKQSYQLAAEKQATLFESLANIETVKTVGAESALQSRWEQLIRLSAKTGMKLRSVSNISMNLTAFAQQSATIIMVIAGVYMISEGNLTMGALIACTILTGRALAPMSQVASLLTRYYQSVNALKSLNRVMQMPLDVSEESHFLHRPALKGNVEFKQVSFDYGDKKLPILKNLTFSIKAGEKIAVIGRVGSGKSTLAKLILKLYLPTEGAILLDDTDYRQINPDDLRQQIGYVPQDVSLFYGSVRENITIGAPFIDDKSIIRAANAGGVGSFTNKHPDGFDRQVGEKGSELSGGQRQSVAIARALLRNPHLLIMDEPTSAMDDNSERYVKEQLTQFLTPKHTLILITHKLSMLELVDRIIVLDEGRLVANGSKETVLATLRTGMTVQKEKNNV</sequence>
<evidence type="ECO:0000256" key="5">
    <source>
        <dbReference type="ARBA" id="ARBA00022741"/>
    </source>
</evidence>
<accession>A0A0W0XTT3</accession>